<dbReference type="Gene3D" id="3.30.1380.10">
    <property type="match status" value="1"/>
</dbReference>
<keyword evidence="3" id="KW-1185">Reference proteome</keyword>
<protein>
    <recommendedName>
        <fullName evidence="1">Peptidase M15C domain-containing protein</fullName>
    </recommendedName>
</protein>
<dbReference type="InterPro" id="IPR039561">
    <property type="entry name" value="Peptidase_M15C"/>
</dbReference>
<gene>
    <name evidence="2" type="ORF">BVH74_18115</name>
</gene>
<dbReference type="STRING" id="1931241.BVH74_18115"/>
<dbReference type="AlphaFoldDB" id="A0A1V0B9F8"/>
<dbReference type="EMBL" id="CP020100">
    <property type="protein sequence ID" value="AQZ96547.1"/>
    <property type="molecule type" value="Genomic_DNA"/>
</dbReference>
<accession>A0A1V0B9F8</accession>
<proteinExistence type="predicted"/>
<feature type="domain" description="Peptidase M15C" evidence="1">
    <location>
        <begin position="53"/>
        <end position="106"/>
    </location>
</feature>
<dbReference type="Pfam" id="PF13539">
    <property type="entry name" value="Peptidase_M15_4"/>
    <property type="match status" value="1"/>
</dbReference>
<dbReference type="KEGG" id="ppha:BVH74_18115"/>
<dbReference type="InterPro" id="IPR009045">
    <property type="entry name" value="Zn_M74/Hedgehog-like"/>
</dbReference>
<dbReference type="RefSeq" id="WP_080051455.1">
    <property type="nucleotide sequence ID" value="NZ_CP020100.1"/>
</dbReference>
<dbReference type="Proteomes" id="UP000243488">
    <property type="component" value="Chromosome"/>
</dbReference>
<sequence length="113" mass="13150">MTETLGQKQRRFTRMIGLLIEYAYQNGYELTFGDAYRDPRVHGQVGEKKSYSSAGSLHKQRLAVDFNLFRDGRYLTQTEDHRLLGEYWESLGGAWGGRFNDGNHYSLEHDGRR</sequence>
<evidence type="ECO:0000313" key="3">
    <source>
        <dbReference type="Proteomes" id="UP000243488"/>
    </source>
</evidence>
<name>A0A1V0B9F8_9GAMM</name>
<evidence type="ECO:0000259" key="1">
    <source>
        <dbReference type="Pfam" id="PF13539"/>
    </source>
</evidence>
<organism evidence="2 3">
    <name type="scientific">Halopseudomonas phragmitis</name>
    <dbReference type="NCBI Taxonomy" id="1931241"/>
    <lineage>
        <taxon>Bacteria</taxon>
        <taxon>Pseudomonadati</taxon>
        <taxon>Pseudomonadota</taxon>
        <taxon>Gammaproteobacteria</taxon>
        <taxon>Pseudomonadales</taxon>
        <taxon>Pseudomonadaceae</taxon>
        <taxon>Halopseudomonas</taxon>
    </lineage>
</organism>
<reference evidence="2 3" key="1">
    <citation type="submission" date="2017-03" db="EMBL/GenBank/DDBJ databases">
        <title>Complete genome sequence of the novel DNRA strain Pseudomonas sp. S-6-2 isolated from Chinese polluted river sediment. Journal of Biotechnology.</title>
        <authorList>
            <person name="Li J."/>
            <person name="Xiang F."/>
            <person name="Wang L."/>
            <person name="Xi L."/>
            <person name="Liu J."/>
        </authorList>
    </citation>
    <scope>NUCLEOTIDE SEQUENCE [LARGE SCALE GENOMIC DNA]</scope>
    <source>
        <strain evidence="2 3">S-6-2</strain>
    </source>
</reference>
<evidence type="ECO:0000313" key="2">
    <source>
        <dbReference type="EMBL" id="AQZ96547.1"/>
    </source>
</evidence>
<dbReference type="SUPFAM" id="SSF55166">
    <property type="entry name" value="Hedgehog/DD-peptidase"/>
    <property type="match status" value="1"/>
</dbReference>
<dbReference type="GO" id="GO:0008233">
    <property type="term" value="F:peptidase activity"/>
    <property type="evidence" value="ECO:0007669"/>
    <property type="project" value="InterPro"/>
</dbReference>